<evidence type="ECO:0000256" key="1">
    <source>
        <dbReference type="SAM" id="SignalP"/>
    </source>
</evidence>
<accession>A0A518BQQ7</accession>
<protein>
    <submittedName>
        <fullName evidence="2">Uncharacterized protein</fullName>
    </submittedName>
</protein>
<proteinExistence type="predicted"/>
<dbReference type="InterPro" id="IPR006311">
    <property type="entry name" value="TAT_signal"/>
</dbReference>
<feature type="signal peptide" evidence="1">
    <location>
        <begin position="1"/>
        <end position="23"/>
    </location>
</feature>
<dbReference type="AlphaFoldDB" id="A0A518BQQ7"/>
<evidence type="ECO:0000313" key="2">
    <source>
        <dbReference type="EMBL" id="QDU69313.1"/>
    </source>
</evidence>
<organism evidence="2 3">
    <name type="scientific">Engelhardtia mirabilis</name>
    <dbReference type="NCBI Taxonomy" id="2528011"/>
    <lineage>
        <taxon>Bacteria</taxon>
        <taxon>Pseudomonadati</taxon>
        <taxon>Planctomycetota</taxon>
        <taxon>Planctomycetia</taxon>
        <taxon>Planctomycetia incertae sedis</taxon>
        <taxon>Engelhardtia</taxon>
    </lineage>
</organism>
<dbReference type="RefSeq" id="WP_145069102.1">
    <property type="nucleotide sequence ID" value="NZ_CP036287.1"/>
</dbReference>
<gene>
    <name evidence="2" type="ORF">Pla133_44320</name>
</gene>
<keyword evidence="3" id="KW-1185">Reference proteome</keyword>
<reference evidence="2 3" key="1">
    <citation type="submission" date="2019-02" db="EMBL/GenBank/DDBJ databases">
        <title>Deep-cultivation of Planctomycetes and their phenomic and genomic characterization uncovers novel biology.</title>
        <authorList>
            <person name="Wiegand S."/>
            <person name="Jogler M."/>
            <person name="Boedeker C."/>
            <person name="Pinto D."/>
            <person name="Vollmers J."/>
            <person name="Rivas-Marin E."/>
            <person name="Kohn T."/>
            <person name="Peeters S.H."/>
            <person name="Heuer A."/>
            <person name="Rast P."/>
            <person name="Oberbeckmann S."/>
            <person name="Bunk B."/>
            <person name="Jeske O."/>
            <person name="Meyerdierks A."/>
            <person name="Storesund J.E."/>
            <person name="Kallscheuer N."/>
            <person name="Luecker S."/>
            <person name="Lage O.M."/>
            <person name="Pohl T."/>
            <person name="Merkel B.J."/>
            <person name="Hornburger P."/>
            <person name="Mueller R.-W."/>
            <person name="Bruemmer F."/>
            <person name="Labrenz M."/>
            <person name="Spormann A.M."/>
            <person name="Op den Camp H."/>
            <person name="Overmann J."/>
            <person name="Amann R."/>
            <person name="Jetten M.S.M."/>
            <person name="Mascher T."/>
            <person name="Medema M.H."/>
            <person name="Devos D.P."/>
            <person name="Kaster A.-K."/>
            <person name="Ovreas L."/>
            <person name="Rohde M."/>
            <person name="Galperin M.Y."/>
            <person name="Jogler C."/>
        </authorList>
    </citation>
    <scope>NUCLEOTIDE SEQUENCE [LARGE SCALE GENOMIC DNA]</scope>
    <source>
        <strain evidence="2 3">Pla133</strain>
    </source>
</reference>
<dbReference type="PROSITE" id="PS51318">
    <property type="entry name" value="TAT"/>
    <property type="match status" value="1"/>
</dbReference>
<sequence length="168" mass="18719" precursor="true">MRGRRAFLGVAALAALVPLVARPGVPESAAVGDWPVELDGVALRPLPPSELDRTFAQSAPIEVARFEHDGAHLVLRRVPHATPKLHSLRECYRGSGRSVRPLQDVVRPGGERASAFEVTEMEQRLLVHEWIVDADGRVESDFQSWYWHASTSRLRPPFLAFARVERAD</sequence>
<name>A0A518BQQ7_9BACT</name>
<dbReference type="Proteomes" id="UP000316921">
    <property type="component" value="Chromosome"/>
</dbReference>
<dbReference type="EMBL" id="CP036287">
    <property type="protein sequence ID" value="QDU69313.1"/>
    <property type="molecule type" value="Genomic_DNA"/>
</dbReference>
<keyword evidence="1" id="KW-0732">Signal</keyword>
<evidence type="ECO:0000313" key="3">
    <source>
        <dbReference type="Proteomes" id="UP000316921"/>
    </source>
</evidence>
<feature type="chain" id="PRO_5021862606" evidence="1">
    <location>
        <begin position="24"/>
        <end position="168"/>
    </location>
</feature>
<dbReference type="KEGG" id="pbap:Pla133_44320"/>